<dbReference type="PANTHER" id="PTHR48475">
    <property type="entry name" value="RIBONUCLEASE H"/>
    <property type="match status" value="1"/>
</dbReference>
<accession>A0A438DG50</accession>
<reference evidence="2 3" key="1">
    <citation type="journal article" date="2018" name="PLoS Genet.">
        <title>Population sequencing reveals clonal diversity and ancestral inbreeding in the grapevine cultivar Chardonnay.</title>
        <authorList>
            <person name="Roach M.J."/>
            <person name="Johnson D.L."/>
            <person name="Bohlmann J."/>
            <person name="van Vuuren H.J."/>
            <person name="Jones S.J."/>
            <person name="Pretorius I.S."/>
            <person name="Schmidt S.A."/>
            <person name="Borneman A.R."/>
        </authorList>
    </citation>
    <scope>NUCLEOTIDE SEQUENCE [LARGE SCALE GENOMIC DNA]</scope>
    <source>
        <strain evidence="3">cv. Chardonnay</strain>
        <tissue evidence="2">Leaf</tissue>
    </source>
</reference>
<protein>
    <recommendedName>
        <fullName evidence="1">RNase H type-1 domain-containing protein</fullName>
    </recommendedName>
</protein>
<dbReference type="SUPFAM" id="SSF56672">
    <property type="entry name" value="DNA/RNA polymerases"/>
    <property type="match status" value="1"/>
</dbReference>
<evidence type="ECO:0000259" key="1">
    <source>
        <dbReference type="Pfam" id="PF13456"/>
    </source>
</evidence>
<evidence type="ECO:0000313" key="3">
    <source>
        <dbReference type="Proteomes" id="UP000288805"/>
    </source>
</evidence>
<feature type="domain" description="RNase H type-1" evidence="1">
    <location>
        <begin position="160"/>
        <end position="228"/>
    </location>
</feature>
<sequence length="373" mass="42100">MNHKASPKDDFSLPHIDLLVDSTTSNSMLSFMDGFSRVMSFGLKNAKATYQRATTTLFHDMMHREVEVYVNDMIVKSEIAFENIKGYLLSPPVLVSPMSGRPLLLYLPVSDITLGYPLRYLFDKPALTGRLMRWLVILSEFDIQYVSQKSIKRSIVANHLVSLSISEMEVFGESNLVLRQIQGDWRTRDVKLRLYNAYLKLVVRRFDDLRYTHLPRAQNQFVDALATLASSVDIPTDVVIRPLLIESRGLHNQGSEGIEAVFMICGETLCRRSVDCMLLLCLNRASTDRVMREVHAGACGPHMGGHMLARKIMRTELHTLTSPWPFSVWGIDIIGKISLKSSSCHEFILVAIDYFTNTFPIGVLADSCPLNAP</sequence>
<comment type="caution">
    <text evidence="2">The sequence shown here is derived from an EMBL/GenBank/DDBJ whole genome shotgun (WGS) entry which is preliminary data.</text>
</comment>
<dbReference type="InterPro" id="IPR043502">
    <property type="entry name" value="DNA/RNA_pol_sf"/>
</dbReference>
<dbReference type="SUPFAM" id="SSF53098">
    <property type="entry name" value="Ribonuclease H-like"/>
    <property type="match status" value="1"/>
</dbReference>
<dbReference type="GO" id="GO:0004523">
    <property type="term" value="F:RNA-DNA hybrid ribonuclease activity"/>
    <property type="evidence" value="ECO:0007669"/>
    <property type="project" value="InterPro"/>
</dbReference>
<dbReference type="Gene3D" id="3.30.420.10">
    <property type="entry name" value="Ribonuclease H-like superfamily/Ribonuclease H"/>
    <property type="match status" value="1"/>
</dbReference>
<dbReference type="GO" id="GO:0003676">
    <property type="term" value="F:nucleic acid binding"/>
    <property type="evidence" value="ECO:0007669"/>
    <property type="project" value="InterPro"/>
</dbReference>
<dbReference type="InterPro" id="IPR002156">
    <property type="entry name" value="RNaseH_domain"/>
</dbReference>
<dbReference type="Gene3D" id="3.30.70.270">
    <property type="match status" value="1"/>
</dbReference>
<proteinExistence type="predicted"/>
<gene>
    <name evidence="2" type="ORF">CK203_081428</name>
</gene>
<dbReference type="EMBL" id="QGNW01001641">
    <property type="protein sequence ID" value="RVW34430.1"/>
    <property type="molecule type" value="Genomic_DNA"/>
</dbReference>
<dbReference type="InterPro" id="IPR036397">
    <property type="entry name" value="RNaseH_sf"/>
</dbReference>
<dbReference type="AlphaFoldDB" id="A0A438DG50"/>
<evidence type="ECO:0000313" key="2">
    <source>
        <dbReference type="EMBL" id="RVW34430.1"/>
    </source>
</evidence>
<dbReference type="InterPro" id="IPR043128">
    <property type="entry name" value="Rev_trsase/Diguanyl_cyclase"/>
</dbReference>
<name>A0A438DG50_VITVI</name>
<organism evidence="2 3">
    <name type="scientific">Vitis vinifera</name>
    <name type="common">Grape</name>
    <dbReference type="NCBI Taxonomy" id="29760"/>
    <lineage>
        <taxon>Eukaryota</taxon>
        <taxon>Viridiplantae</taxon>
        <taxon>Streptophyta</taxon>
        <taxon>Embryophyta</taxon>
        <taxon>Tracheophyta</taxon>
        <taxon>Spermatophyta</taxon>
        <taxon>Magnoliopsida</taxon>
        <taxon>eudicotyledons</taxon>
        <taxon>Gunneridae</taxon>
        <taxon>Pentapetalae</taxon>
        <taxon>rosids</taxon>
        <taxon>Vitales</taxon>
        <taxon>Vitaceae</taxon>
        <taxon>Viteae</taxon>
        <taxon>Vitis</taxon>
    </lineage>
</organism>
<dbReference type="PANTHER" id="PTHR48475:SF1">
    <property type="entry name" value="RNASE H TYPE-1 DOMAIN-CONTAINING PROTEIN"/>
    <property type="match status" value="1"/>
</dbReference>
<dbReference type="Proteomes" id="UP000288805">
    <property type="component" value="Unassembled WGS sequence"/>
</dbReference>
<dbReference type="InterPro" id="IPR012337">
    <property type="entry name" value="RNaseH-like_sf"/>
</dbReference>
<dbReference type="Pfam" id="PF13456">
    <property type="entry name" value="RVT_3"/>
    <property type="match status" value="1"/>
</dbReference>